<dbReference type="SUPFAM" id="SSF56601">
    <property type="entry name" value="beta-lactamase/transpeptidase-like"/>
    <property type="match status" value="1"/>
</dbReference>
<dbReference type="Proteomes" id="UP000679129">
    <property type="component" value="Chromosome"/>
</dbReference>
<reference evidence="1" key="1">
    <citation type="submission" date="2021-06" db="EMBL/GenBank/DDBJ databases">
        <title>An adapted protocol for Saccharibacteria cultivation: two new species join this phylum of Candidate Phyla Radiations.</title>
        <authorList>
            <person name="Ibrahim A."/>
            <person name="Maatouk M."/>
            <person name="Zgheib R."/>
            <person name="Haddad G."/>
            <person name="Bou Khalil J."/>
            <person name="Raoult D."/>
            <person name="Bittar F."/>
        </authorList>
    </citation>
    <scope>NUCLEOTIDE SEQUENCE</scope>
    <source>
        <strain evidence="1">IHU1</strain>
    </source>
</reference>
<proteinExistence type="predicted"/>
<organism evidence="1 2">
    <name type="scientific">Candidatus Minimicrobia naudis</name>
    <dbReference type="NCBI Taxonomy" id="2841263"/>
    <lineage>
        <taxon>Bacteria</taxon>
        <taxon>Candidatus Saccharimonadota</taxon>
        <taxon>Candidatus Saccharimonadota incertae sedis</taxon>
        <taxon>Candidatus Minimicrobia</taxon>
    </lineage>
</organism>
<gene>
    <name evidence="1" type="ORF">KOY48_01815</name>
</gene>
<dbReference type="AlphaFoldDB" id="A0A8F1MBT3"/>
<name>A0A8F1MBT3_9BACT</name>
<dbReference type="EMBL" id="CP076460">
    <property type="protein sequence ID" value="QWQ32571.1"/>
    <property type="molecule type" value="Genomic_DNA"/>
</dbReference>
<dbReference type="InterPro" id="IPR012338">
    <property type="entry name" value="Beta-lactam/transpept-like"/>
</dbReference>
<sequence>MRFDSLAMTYGQQSMNLTTIQVAAGFSSLVNGGQYYKPTILVGTIDESGNLKSSEKKVYSPNRKRRHIIADANDANDGAPIFHSYQKATNLAMKSVEKLVLLKRWLMAAYTQKETIAAYISYGSGKNDAKYIIMVTCKQLQARGLIYKEISTLDQFLQIYPTG</sequence>
<evidence type="ECO:0000313" key="2">
    <source>
        <dbReference type="Proteomes" id="UP000679129"/>
    </source>
</evidence>
<protein>
    <submittedName>
        <fullName evidence="1">Uncharacterized protein</fullName>
    </submittedName>
</protein>
<keyword evidence="2" id="KW-1185">Reference proteome</keyword>
<dbReference type="Gene3D" id="3.40.710.10">
    <property type="entry name" value="DD-peptidase/beta-lactamase superfamily"/>
    <property type="match status" value="1"/>
</dbReference>
<dbReference type="KEGG" id="mnd:KOY48_01815"/>
<accession>A0A8F1MBT3</accession>
<evidence type="ECO:0000313" key="1">
    <source>
        <dbReference type="EMBL" id="QWQ32571.1"/>
    </source>
</evidence>